<organism evidence="1">
    <name type="scientific">marine sediment metagenome</name>
    <dbReference type="NCBI Taxonomy" id="412755"/>
    <lineage>
        <taxon>unclassified sequences</taxon>
        <taxon>metagenomes</taxon>
        <taxon>ecological metagenomes</taxon>
    </lineage>
</organism>
<sequence length="34" mass="4004">NDIVDTSDSFDNKQVEDLLFFFFSNYITILTKLT</sequence>
<name>A0A0F9EN60_9ZZZZ</name>
<gene>
    <name evidence="1" type="ORF">LCGC14_2406800</name>
</gene>
<protein>
    <submittedName>
        <fullName evidence="1">Uncharacterized protein</fullName>
    </submittedName>
</protein>
<proteinExistence type="predicted"/>
<feature type="non-terminal residue" evidence="1">
    <location>
        <position position="1"/>
    </location>
</feature>
<comment type="caution">
    <text evidence="1">The sequence shown here is derived from an EMBL/GenBank/DDBJ whole genome shotgun (WGS) entry which is preliminary data.</text>
</comment>
<evidence type="ECO:0000313" key="1">
    <source>
        <dbReference type="EMBL" id="KKL25288.1"/>
    </source>
</evidence>
<dbReference type="AlphaFoldDB" id="A0A0F9EN60"/>
<reference evidence="1" key="1">
    <citation type="journal article" date="2015" name="Nature">
        <title>Complex archaea that bridge the gap between prokaryotes and eukaryotes.</title>
        <authorList>
            <person name="Spang A."/>
            <person name="Saw J.H."/>
            <person name="Jorgensen S.L."/>
            <person name="Zaremba-Niedzwiedzka K."/>
            <person name="Martijn J."/>
            <person name="Lind A.E."/>
            <person name="van Eijk R."/>
            <person name="Schleper C."/>
            <person name="Guy L."/>
            <person name="Ettema T.J."/>
        </authorList>
    </citation>
    <scope>NUCLEOTIDE SEQUENCE</scope>
</reference>
<dbReference type="EMBL" id="LAZR01036270">
    <property type="protein sequence ID" value="KKL25288.1"/>
    <property type="molecule type" value="Genomic_DNA"/>
</dbReference>
<accession>A0A0F9EN60</accession>